<feature type="region of interest" description="Disordered" evidence="1">
    <location>
        <begin position="96"/>
        <end position="130"/>
    </location>
</feature>
<dbReference type="EMBL" id="JAPEUY010000001">
    <property type="protein sequence ID" value="KAJ4377206.1"/>
    <property type="molecule type" value="Genomic_DNA"/>
</dbReference>
<keyword evidence="2" id="KW-0812">Transmembrane</keyword>
<evidence type="ECO:0000313" key="4">
    <source>
        <dbReference type="Proteomes" id="UP001140560"/>
    </source>
</evidence>
<keyword evidence="2" id="KW-0472">Membrane</keyword>
<protein>
    <submittedName>
        <fullName evidence="3">Uncharacterized protein</fullName>
    </submittedName>
</protein>
<name>A0A9W8YGB0_9PLEO</name>
<accession>A0A9W8YGB0</accession>
<proteinExistence type="predicted"/>
<comment type="caution">
    <text evidence="3">The sequence shown here is derived from an EMBL/GenBank/DDBJ whole genome shotgun (WGS) entry which is preliminary data.</text>
</comment>
<feature type="compositionally biased region" description="Polar residues" evidence="1">
    <location>
        <begin position="1"/>
        <end position="11"/>
    </location>
</feature>
<feature type="region of interest" description="Disordered" evidence="1">
    <location>
        <begin position="1"/>
        <end position="38"/>
    </location>
</feature>
<keyword evidence="2" id="KW-1133">Transmembrane helix</keyword>
<dbReference type="AlphaFoldDB" id="A0A9W8YGB0"/>
<feature type="transmembrane region" description="Helical" evidence="2">
    <location>
        <begin position="56"/>
        <end position="79"/>
    </location>
</feature>
<gene>
    <name evidence="3" type="ORF">N0V83_000029</name>
</gene>
<evidence type="ECO:0000256" key="1">
    <source>
        <dbReference type="SAM" id="MobiDB-lite"/>
    </source>
</evidence>
<keyword evidence="4" id="KW-1185">Reference proteome</keyword>
<reference evidence="3" key="1">
    <citation type="submission" date="2022-10" db="EMBL/GenBank/DDBJ databases">
        <title>Tapping the CABI collections for fungal endophytes: first genome assemblies for Collariella, Neodidymelliopsis, Ascochyta clinopodiicola, Didymella pomorum, Didymosphaeria variabile, Neocosmospora piperis and Neocucurbitaria cava.</title>
        <authorList>
            <person name="Hill R."/>
        </authorList>
    </citation>
    <scope>NUCLEOTIDE SEQUENCE</scope>
    <source>
        <strain evidence="3">IMI 356814</strain>
    </source>
</reference>
<sequence length="130" mass="13133">MPFTTTHSTSHNPTASPNTAAPTATPIPAVTIGTPPPVDPLADTGVPCAAATCSPYAVVVTTLPLIVVVTTLVAVVLALHPLHDVHGALVLQGPAVQPGQSEAGHALPSHQAVQGPERQSERVDQSLQGP</sequence>
<feature type="compositionally biased region" description="Low complexity" evidence="1">
    <location>
        <begin position="12"/>
        <end position="33"/>
    </location>
</feature>
<organism evidence="3 4">
    <name type="scientific">Neocucurbitaria cava</name>
    <dbReference type="NCBI Taxonomy" id="798079"/>
    <lineage>
        <taxon>Eukaryota</taxon>
        <taxon>Fungi</taxon>
        <taxon>Dikarya</taxon>
        <taxon>Ascomycota</taxon>
        <taxon>Pezizomycotina</taxon>
        <taxon>Dothideomycetes</taxon>
        <taxon>Pleosporomycetidae</taxon>
        <taxon>Pleosporales</taxon>
        <taxon>Pleosporineae</taxon>
        <taxon>Cucurbitariaceae</taxon>
        <taxon>Neocucurbitaria</taxon>
    </lineage>
</organism>
<evidence type="ECO:0000256" key="2">
    <source>
        <dbReference type="SAM" id="Phobius"/>
    </source>
</evidence>
<evidence type="ECO:0000313" key="3">
    <source>
        <dbReference type="EMBL" id="KAJ4377206.1"/>
    </source>
</evidence>
<dbReference type="Proteomes" id="UP001140560">
    <property type="component" value="Unassembled WGS sequence"/>
</dbReference>